<keyword evidence="3 6" id="KW-0285">Flavoprotein</keyword>
<dbReference type="SMART" id="SM00900">
    <property type="entry name" value="FMN_bind"/>
    <property type="match status" value="1"/>
</dbReference>
<dbReference type="STRING" id="1736674.APS56_12475"/>
<protein>
    <recommendedName>
        <fullName evidence="6">Ion-translocating oxidoreductase complex subunit G</fullName>
        <ecNumber evidence="6">7.-.-.-</ecNumber>
    </recommendedName>
    <alternativeName>
        <fullName evidence="6">Rnf electron transport complex subunit G</fullName>
    </alternativeName>
</protein>
<dbReference type="GO" id="GO:0009055">
    <property type="term" value="F:electron transfer activity"/>
    <property type="evidence" value="ECO:0007669"/>
    <property type="project" value="InterPro"/>
</dbReference>
<comment type="subunit">
    <text evidence="6">The complex is composed of six subunits: RnfA, RnfB, RnfC, RnfD, RnfE and RnfG.</text>
</comment>
<dbReference type="RefSeq" id="WP_054728731.1">
    <property type="nucleotide sequence ID" value="NZ_CP012898.1"/>
</dbReference>
<evidence type="ECO:0000313" key="8">
    <source>
        <dbReference type="EMBL" id="ALJ05894.1"/>
    </source>
</evidence>
<keyword evidence="6" id="KW-1133">Transmembrane helix</keyword>
<keyword evidence="6" id="KW-0812">Transmembrane</keyword>
<keyword evidence="1 6" id="KW-0813">Transport</keyword>
<keyword evidence="2 6" id="KW-0597">Phosphoprotein</keyword>
<dbReference type="PIRSF" id="PIRSF006091">
    <property type="entry name" value="E_trnsport_RnfG"/>
    <property type="match status" value="1"/>
</dbReference>
<dbReference type="NCBIfam" id="TIGR01947">
    <property type="entry name" value="rnfG"/>
    <property type="match status" value="1"/>
</dbReference>
<comment type="cofactor">
    <cofactor evidence="6">
        <name>FMN</name>
        <dbReference type="ChEBI" id="CHEBI:58210"/>
    </cofactor>
</comment>
<dbReference type="PANTHER" id="PTHR36118:SF1">
    <property type="entry name" value="ION-TRANSLOCATING OXIDOREDUCTASE COMPLEX SUBUNIT G"/>
    <property type="match status" value="1"/>
</dbReference>
<sequence length="198" mass="21907">MSKKESTFLSMVVSLLLITLISGFALGFVNDLTIEPKAKAKLEKKINAIKLVLPEFDNNPVEDFIKIKTEFSKDSIEIYPAFKNNQFVGAAVISHSEKGFSGLIKLMVGFKTDGTIQNIEVLEQKETPGLGTKMKDESFLQQFRGKNASKFNLKVKKDGGEVDALTGATITTRAFSESTQMANDIFINNIEVINQPNH</sequence>
<feature type="domain" description="FMN-binding" evidence="7">
    <location>
        <begin position="99"/>
        <end position="186"/>
    </location>
</feature>
<keyword evidence="6" id="KW-1003">Cell membrane</keyword>
<dbReference type="InterPro" id="IPR007329">
    <property type="entry name" value="FMN-bd"/>
</dbReference>
<keyword evidence="6" id="KW-1278">Translocase</keyword>
<dbReference type="EMBL" id="CP012898">
    <property type="protein sequence ID" value="ALJ05894.1"/>
    <property type="molecule type" value="Genomic_DNA"/>
</dbReference>
<dbReference type="KEGG" id="ahz:APS56_12475"/>
<proteinExistence type="inferred from homology"/>
<dbReference type="EC" id="7.-.-.-" evidence="6"/>
<keyword evidence="4 6" id="KW-0288">FMN</keyword>
<dbReference type="AlphaFoldDB" id="A0A0N7HYQ3"/>
<evidence type="ECO:0000313" key="9">
    <source>
        <dbReference type="Proteomes" id="UP000057981"/>
    </source>
</evidence>
<evidence type="ECO:0000259" key="7">
    <source>
        <dbReference type="SMART" id="SM00900"/>
    </source>
</evidence>
<dbReference type="Proteomes" id="UP000057981">
    <property type="component" value="Chromosome"/>
</dbReference>
<evidence type="ECO:0000256" key="6">
    <source>
        <dbReference type="HAMAP-Rule" id="MF_00479"/>
    </source>
</evidence>
<dbReference type="InterPro" id="IPR010209">
    <property type="entry name" value="Ion_transpt_RnfG/RsxG"/>
</dbReference>
<dbReference type="Pfam" id="PF04205">
    <property type="entry name" value="FMN_bind"/>
    <property type="match status" value="1"/>
</dbReference>
<keyword evidence="6" id="KW-0472">Membrane</keyword>
<evidence type="ECO:0000256" key="3">
    <source>
        <dbReference type="ARBA" id="ARBA00022630"/>
    </source>
</evidence>
<evidence type="ECO:0000256" key="1">
    <source>
        <dbReference type="ARBA" id="ARBA00022448"/>
    </source>
</evidence>
<accession>A0A0N7HYQ3</accession>
<dbReference type="PATRIC" id="fig|1736674.3.peg.2555"/>
<keyword evidence="9" id="KW-1185">Reference proteome</keyword>
<evidence type="ECO:0000256" key="4">
    <source>
        <dbReference type="ARBA" id="ARBA00022643"/>
    </source>
</evidence>
<dbReference type="GO" id="GO:0022900">
    <property type="term" value="P:electron transport chain"/>
    <property type="evidence" value="ECO:0007669"/>
    <property type="project" value="UniProtKB-UniRule"/>
</dbReference>
<dbReference type="GO" id="GO:0010181">
    <property type="term" value="F:FMN binding"/>
    <property type="evidence" value="ECO:0007669"/>
    <property type="project" value="InterPro"/>
</dbReference>
<comment type="subcellular location">
    <subcellularLocation>
        <location evidence="6">Cell membrane</location>
        <topology evidence="6">Single-pass membrane protein</topology>
    </subcellularLocation>
</comment>
<name>A0A0N7HYQ3_9FLAO</name>
<comment type="function">
    <text evidence="6">Part of a membrane-bound complex that couples electron transfer with translocation of ions across the membrane.</text>
</comment>
<gene>
    <name evidence="6" type="primary">rnfG</name>
    <name evidence="8" type="ORF">APS56_12475</name>
</gene>
<reference evidence="8 9" key="1">
    <citation type="submission" date="2015-10" db="EMBL/GenBank/DDBJ databases">
        <authorList>
            <person name="Gilbert D.G."/>
        </authorList>
    </citation>
    <scope>NUCLEOTIDE SEQUENCE [LARGE SCALE GENOMIC DNA]</scope>
    <source>
        <strain evidence="9">HZ-22</strain>
    </source>
</reference>
<dbReference type="HAMAP" id="MF_00479">
    <property type="entry name" value="RsxG_RnfG"/>
    <property type="match status" value="1"/>
</dbReference>
<dbReference type="GO" id="GO:0005886">
    <property type="term" value="C:plasma membrane"/>
    <property type="evidence" value="ECO:0007669"/>
    <property type="project" value="UniProtKB-SubCell"/>
</dbReference>
<evidence type="ECO:0000256" key="2">
    <source>
        <dbReference type="ARBA" id="ARBA00022553"/>
    </source>
</evidence>
<dbReference type="OrthoDB" id="9794010at2"/>
<feature type="modified residue" description="FMN phosphoryl threonine" evidence="6">
    <location>
        <position position="169"/>
    </location>
</feature>
<dbReference type="PANTHER" id="PTHR36118">
    <property type="entry name" value="ION-TRANSLOCATING OXIDOREDUCTASE COMPLEX SUBUNIT G"/>
    <property type="match status" value="1"/>
</dbReference>
<comment type="similarity">
    <text evidence="6">Belongs to the RnfG family.</text>
</comment>
<keyword evidence="5 6" id="KW-0249">Electron transport</keyword>
<evidence type="ECO:0000256" key="5">
    <source>
        <dbReference type="ARBA" id="ARBA00022982"/>
    </source>
</evidence>
<organism evidence="8 9">
    <name type="scientific">Pseudalgibacter alginicilyticus</name>
    <dbReference type="NCBI Taxonomy" id="1736674"/>
    <lineage>
        <taxon>Bacteria</taxon>
        <taxon>Pseudomonadati</taxon>
        <taxon>Bacteroidota</taxon>
        <taxon>Flavobacteriia</taxon>
        <taxon>Flavobacteriales</taxon>
        <taxon>Flavobacteriaceae</taxon>
        <taxon>Pseudalgibacter</taxon>
    </lineage>
</organism>